<dbReference type="InterPro" id="IPR002181">
    <property type="entry name" value="Fibrinogen_a/b/g_C_dom"/>
</dbReference>
<dbReference type="InterPro" id="IPR036056">
    <property type="entry name" value="Fibrinogen-like_C"/>
</dbReference>
<dbReference type="AlphaFoldDB" id="A0A3P8X9X4"/>
<dbReference type="InterPro" id="IPR020837">
    <property type="entry name" value="Fibrinogen_CS"/>
</dbReference>
<dbReference type="InParanoid" id="A0A3P8X9X4"/>
<dbReference type="PANTHER" id="PTHR19143">
    <property type="entry name" value="FIBRINOGEN/TENASCIN/ANGIOPOEITIN"/>
    <property type="match status" value="1"/>
</dbReference>
<dbReference type="NCBIfam" id="NF040941">
    <property type="entry name" value="GGGWT_bact"/>
    <property type="match status" value="1"/>
</dbReference>
<dbReference type="SMART" id="SM00186">
    <property type="entry name" value="FBG"/>
    <property type="match status" value="1"/>
</dbReference>
<dbReference type="OMA" id="DWHPAGN"/>
<accession>A0A3P8X9X4</accession>
<dbReference type="PROSITE" id="PS00514">
    <property type="entry name" value="FIBRINOGEN_C_1"/>
    <property type="match status" value="1"/>
</dbReference>
<evidence type="ECO:0000259" key="2">
    <source>
        <dbReference type="PROSITE" id="PS51406"/>
    </source>
</evidence>
<evidence type="ECO:0000256" key="1">
    <source>
        <dbReference type="ARBA" id="ARBA00023157"/>
    </source>
</evidence>
<proteinExistence type="predicted"/>
<keyword evidence="1" id="KW-1015">Disulfide bond</keyword>
<dbReference type="Pfam" id="PF00147">
    <property type="entry name" value="Fibrinogen_C"/>
    <property type="match status" value="1"/>
</dbReference>
<dbReference type="Ensembl" id="ENSELUT00000019254.3">
    <property type="protein sequence ID" value="ENSELUP00000000323.2"/>
    <property type="gene ID" value="ENSELUG00000001929.3"/>
</dbReference>
<organism evidence="3 4">
    <name type="scientific">Esox lucius</name>
    <name type="common">Northern pike</name>
    <dbReference type="NCBI Taxonomy" id="8010"/>
    <lineage>
        <taxon>Eukaryota</taxon>
        <taxon>Metazoa</taxon>
        <taxon>Chordata</taxon>
        <taxon>Craniata</taxon>
        <taxon>Vertebrata</taxon>
        <taxon>Euteleostomi</taxon>
        <taxon>Actinopterygii</taxon>
        <taxon>Neopterygii</taxon>
        <taxon>Teleostei</taxon>
        <taxon>Protacanthopterygii</taxon>
        <taxon>Esociformes</taxon>
        <taxon>Esocidae</taxon>
        <taxon>Esox</taxon>
    </lineage>
</organism>
<reference evidence="4" key="1">
    <citation type="journal article" date="2014" name="PLoS ONE">
        <title>The genome and linkage map of the northern pike (Esox lucius): conserved synteny revealed between the salmonid sister group and the Neoteleostei.</title>
        <authorList>
            <person name="Rondeau E.B."/>
            <person name="Minkley D.R."/>
            <person name="Leong J.S."/>
            <person name="Messmer A.M."/>
            <person name="Jantzen J.R."/>
            <person name="von Schalburg K.R."/>
            <person name="Lemon C."/>
            <person name="Bird N.H."/>
            <person name="Koop B.F."/>
        </authorList>
    </citation>
    <scope>NUCLEOTIDE SEQUENCE</scope>
</reference>
<sequence length="297" mass="33487">MGYHINITQWDGLYVECIKFDKWCSIKDYTGEEYLNKMWTENICFGLVLVCIICLTDQTQGQEKTAVVQGTDCTQIKTLSPNATSGVYVIQPVAAESPFKVYCEMLADGGWTVFQLRTGPQVNFDTEWTEYEEGFGHLRKDHWLGLRHVFLLTRQRSTLRVDLWDFEGGTAFAEYSDFHLGTESEAYKLNVGAYRGNAGNAFRGTYAGIDQNGFGFSTSDNDNDGCSPCIFGDIAEDHCAIMRHGGWWFSRCGSANLNGYWQPAGKHIGWSSGLHWETWNRPGPYSAKASRMMTKSV</sequence>
<keyword evidence="4" id="KW-1185">Reference proteome</keyword>
<evidence type="ECO:0000313" key="3">
    <source>
        <dbReference type="Ensembl" id="ENSELUP00000000323.2"/>
    </source>
</evidence>
<dbReference type="SUPFAM" id="SSF56496">
    <property type="entry name" value="Fibrinogen C-terminal domain-like"/>
    <property type="match status" value="1"/>
</dbReference>
<dbReference type="PANTHER" id="PTHR19143:SF263">
    <property type="entry name" value="FIBRINOGEN-LIKE PROTEIN 1"/>
    <property type="match status" value="1"/>
</dbReference>
<evidence type="ECO:0000313" key="4">
    <source>
        <dbReference type="Proteomes" id="UP000265140"/>
    </source>
</evidence>
<name>A0A3P8X9X4_ESOLU</name>
<dbReference type="Proteomes" id="UP000265140">
    <property type="component" value="Chromosome 23"/>
</dbReference>
<dbReference type="Gene3D" id="3.90.215.10">
    <property type="entry name" value="Gamma Fibrinogen, chain A, domain 1"/>
    <property type="match status" value="1"/>
</dbReference>
<dbReference type="InterPro" id="IPR014716">
    <property type="entry name" value="Fibrinogen_a/b/g_C_1"/>
</dbReference>
<dbReference type="GO" id="GO:0005615">
    <property type="term" value="C:extracellular space"/>
    <property type="evidence" value="ECO:0007669"/>
    <property type="project" value="TreeGrafter"/>
</dbReference>
<feature type="domain" description="Fibrinogen C-terminal" evidence="2">
    <location>
        <begin position="64"/>
        <end position="297"/>
    </location>
</feature>
<reference evidence="3" key="3">
    <citation type="submission" date="2025-08" db="UniProtKB">
        <authorList>
            <consortium name="Ensembl"/>
        </authorList>
    </citation>
    <scope>IDENTIFICATION</scope>
</reference>
<reference evidence="3" key="4">
    <citation type="submission" date="2025-09" db="UniProtKB">
        <authorList>
            <consortium name="Ensembl"/>
        </authorList>
    </citation>
    <scope>IDENTIFICATION</scope>
</reference>
<dbReference type="CDD" id="cd00087">
    <property type="entry name" value="FReD"/>
    <property type="match status" value="1"/>
</dbReference>
<dbReference type="PROSITE" id="PS51406">
    <property type="entry name" value="FIBRINOGEN_C_2"/>
    <property type="match status" value="1"/>
</dbReference>
<dbReference type="GO" id="GO:0050776">
    <property type="term" value="P:regulation of immune response"/>
    <property type="evidence" value="ECO:0007669"/>
    <property type="project" value="TreeGrafter"/>
</dbReference>
<dbReference type="GO" id="GO:0050868">
    <property type="term" value="P:negative regulation of T cell activation"/>
    <property type="evidence" value="ECO:0007669"/>
    <property type="project" value="TreeGrafter"/>
</dbReference>
<dbReference type="GeneTree" id="ENSGT00940000164836"/>
<reference evidence="3" key="2">
    <citation type="submission" date="2020-02" db="EMBL/GenBank/DDBJ databases">
        <title>Esox lucius (northern pike) genome, fEsoLuc1, primary haplotype.</title>
        <authorList>
            <person name="Myers G."/>
            <person name="Karagic N."/>
            <person name="Meyer A."/>
            <person name="Pippel M."/>
            <person name="Reichard M."/>
            <person name="Winkler S."/>
            <person name="Tracey A."/>
            <person name="Sims Y."/>
            <person name="Howe K."/>
            <person name="Rhie A."/>
            <person name="Formenti G."/>
            <person name="Durbin R."/>
            <person name="Fedrigo O."/>
            <person name="Jarvis E.D."/>
        </authorList>
    </citation>
    <scope>NUCLEOTIDE SEQUENCE [LARGE SCALE GENOMIC DNA]</scope>
</reference>
<dbReference type="InterPro" id="IPR050373">
    <property type="entry name" value="Fibrinogen_C-term_domain"/>
</dbReference>
<dbReference type="Bgee" id="ENSELUG00000001929">
    <property type="expression patterns" value="Expressed in ovary and 12 other cell types or tissues"/>
</dbReference>
<protein>
    <recommendedName>
        <fullName evidence="2">Fibrinogen C-terminal domain-containing protein</fullName>
    </recommendedName>
</protein>